<dbReference type="PANTHER" id="PTHR21600:SF40">
    <property type="entry name" value="PSEUDOURIDYLATE SYNTHASE RPUSD2"/>
    <property type="match status" value="1"/>
</dbReference>
<gene>
    <name evidence="3" type="ORF">BC938DRAFT_475778</name>
</gene>
<evidence type="ECO:0000313" key="3">
    <source>
        <dbReference type="EMBL" id="RUS32307.1"/>
    </source>
</evidence>
<dbReference type="GO" id="GO:0009982">
    <property type="term" value="F:pseudouridine synthase activity"/>
    <property type="evidence" value="ECO:0007669"/>
    <property type="project" value="InterPro"/>
</dbReference>
<dbReference type="SUPFAM" id="SSF55120">
    <property type="entry name" value="Pseudouridine synthase"/>
    <property type="match status" value="1"/>
</dbReference>
<dbReference type="InterPro" id="IPR006224">
    <property type="entry name" value="PsdUridine_synth_RluA-like_CS"/>
</dbReference>
<dbReference type="InterPro" id="IPR006145">
    <property type="entry name" value="PsdUridine_synth_RsuA/RluA"/>
</dbReference>
<dbReference type="PROSITE" id="PS50889">
    <property type="entry name" value="S4"/>
    <property type="match status" value="1"/>
</dbReference>
<proteinExistence type="predicted"/>
<dbReference type="Gene3D" id="3.30.2350.10">
    <property type="entry name" value="Pseudouridine synthase"/>
    <property type="match status" value="1"/>
</dbReference>
<dbReference type="Proteomes" id="UP000274822">
    <property type="component" value="Unassembled WGS sequence"/>
</dbReference>
<accession>A0A433QRD3</accession>
<evidence type="ECO:0000259" key="2">
    <source>
        <dbReference type="Pfam" id="PF00849"/>
    </source>
</evidence>
<dbReference type="GO" id="GO:0000455">
    <property type="term" value="P:enzyme-directed rRNA pseudouridine synthesis"/>
    <property type="evidence" value="ECO:0007669"/>
    <property type="project" value="TreeGrafter"/>
</dbReference>
<dbReference type="PANTHER" id="PTHR21600">
    <property type="entry name" value="MITOCHONDRIAL RNA PSEUDOURIDINE SYNTHASE"/>
    <property type="match status" value="1"/>
</dbReference>
<dbReference type="GO" id="GO:0003723">
    <property type="term" value="F:RNA binding"/>
    <property type="evidence" value="ECO:0007669"/>
    <property type="project" value="UniProtKB-KW"/>
</dbReference>
<comment type="caution">
    <text evidence="3">The sequence shown here is derived from an EMBL/GenBank/DDBJ whole genome shotgun (WGS) entry which is preliminary data.</text>
</comment>
<feature type="domain" description="Pseudouridine synthase RsuA/RluA-like" evidence="2">
    <location>
        <begin position="118"/>
        <end position="187"/>
    </location>
</feature>
<dbReference type="Pfam" id="PF00849">
    <property type="entry name" value="PseudoU_synth_2"/>
    <property type="match status" value="1"/>
</dbReference>
<evidence type="ECO:0000256" key="1">
    <source>
        <dbReference type="PROSITE-ProRule" id="PRU00182"/>
    </source>
</evidence>
<dbReference type="InterPro" id="IPR050188">
    <property type="entry name" value="RluA_PseudoU_synthase"/>
</dbReference>
<keyword evidence="4" id="KW-1185">Reference proteome</keyword>
<dbReference type="PROSITE" id="PS01129">
    <property type="entry name" value="PSI_RLU"/>
    <property type="match status" value="1"/>
</dbReference>
<dbReference type="AlphaFoldDB" id="A0A433QRD3"/>
<organism evidence="3 4">
    <name type="scientific">Jimgerdemannia flammicorona</name>
    <dbReference type="NCBI Taxonomy" id="994334"/>
    <lineage>
        <taxon>Eukaryota</taxon>
        <taxon>Fungi</taxon>
        <taxon>Fungi incertae sedis</taxon>
        <taxon>Mucoromycota</taxon>
        <taxon>Mucoromycotina</taxon>
        <taxon>Endogonomycetes</taxon>
        <taxon>Endogonales</taxon>
        <taxon>Endogonaceae</taxon>
        <taxon>Jimgerdemannia</taxon>
    </lineage>
</organism>
<dbReference type="InterPro" id="IPR020103">
    <property type="entry name" value="PsdUridine_synth_cat_dom_sf"/>
</dbReference>
<dbReference type="EMBL" id="RBNJ01002171">
    <property type="protein sequence ID" value="RUS32307.1"/>
    <property type="molecule type" value="Genomic_DNA"/>
</dbReference>
<protein>
    <submittedName>
        <fullName evidence="3">Pseudouridine synthase</fullName>
    </submittedName>
</protein>
<keyword evidence="1" id="KW-0694">RNA-binding</keyword>
<name>A0A433QRD3_9FUNG</name>
<evidence type="ECO:0000313" key="4">
    <source>
        <dbReference type="Proteomes" id="UP000274822"/>
    </source>
</evidence>
<sequence length="215" mass="24860">MVVNIKAFEGSYRRWLKRSILEVFSTEFRDRSRDYYEYAITKGLITINDRKVPTDTLIRNQDVIAHNIHRHEPPVTGHPIRIVSKEEEVVVIDKPGSVPAFVALTGNQSESNFVFQPQVHPSGRYRHNTVLHILQKEHGLPKLYPVNRLDRLTSGLMLLALNSNKAQQFEQQMKGRNIRKEYVCRVLGEFPEYVCFLFIPSLPHSQACPPYHGLL</sequence>
<reference evidence="3 4" key="1">
    <citation type="journal article" date="2018" name="New Phytol.">
        <title>Phylogenomics of Endogonaceae and evolution of mycorrhizas within Mucoromycota.</title>
        <authorList>
            <person name="Chang Y."/>
            <person name="Desiro A."/>
            <person name="Na H."/>
            <person name="Sandor L."/>
            <person name="Lipzen A."/>
            <person name="Clum A."/>
            <person name="Barry K."/>
            <person name="Grigoriev I.V."/>
            <person name="Martin F.M."/>
            <person name="Stajich J.E."/>
            <person name="Smith M.E."/>
            <person name="Bonito G."/>
            <person name="Spatafora J.W."/>
        </authorList>
    </citation>
    <scope>NUCLEOTIDE SEQUENCE [LARGE SCALE GENOMIC DNA]</scope>
    <source>
        <strain evidence="3 4">AD002</strain>
    </source>
</reference>